<protein>
    <submittedName>
        <fullName evidence="2">Uncharacterized protein</fullName>
    </submittedName>
</protein>
<dbReference type="EMBL" id="JAAQPH010000038">
    <property type="protein sequence ID" value="NIA72290.1"/>
    <property type="molecule type" value="Genomic_DNA"/>
</dbReference>
<dbReference type="RefSeq" id="WP_167231406.1">
    <property type="nucleotide sequence ID" value="NZ_JAAQPH010000038.1"/>
</dbReference>
<dbReference type="Proteomes" id="UP000761264">
    <property type="component" value="Unassembled WGS sequence"/>
</dbReference>
<sequence>MSGDDKVIRPDFKGASSKVVPPELAPKVDPKAGYDPLTAIRVMEILELQTRLILAQAELQCVTARLREIAQEALDGDAG</sequence>
<evidence type="ECO:0000256" key="1">
    <source>
        <dbReference type="SAM" id="MobiDB-lite"/>
    </source>
</evidence>
<name>A0A967F395_9PROT</name>
<feature type="region of interest" description="Disordered" evidence="1">
    <location>
        <begin position="1"/>
        <end position="27"/>
    </location>
</feature>
<evidence type="ECO:0000313" key="2">
    <source>
        <dbReference type="EMBL" id="NIA72290.1"/>
    </source>
</evidence>
<keyword evidence="3" id="KW-1185">Reference proteome</keyword>
<organism evidence="2 3">
    <name type="scientific">Pelagibius litoralis</name>
    <dbReference type="NCBI Taxonomy" id="374515"/>
    <lineage>
        <taxon>Bacteria</taxon>
        <taxon>Pseudomonadati</taxon>
        <taxon>Pseudomonadota</taxon>
        <taxon>Alphaproteobacteria</taxon>
        <taxon>Rhodospirillales</taxon>
        <taxon>Rhodovibrionaceae</taxon>
        <taxon>Pelagibius</taxon>
    </lineage>
</organism>
<dbReference type="AlphaFoldDB" id="A0A967F395"/>
<reference evidence="2" key="1">
    <citation type="submission" date="2020-03" db="EMBL/GenBank/DDBJ databases">
        <title>Genome of Pelagibius litoralis DSM 21314T.</title>
        <authorList>
            <person name="Wang G."/>
        </authorList>
    </citation>
    <scope>NUCLEOTIDE SEQUENCE</scope>
    <source>
        <strain evidence="2">DSM 21314</strain>
    </source>
</reference>
<accession>A0A967F395</accession>
<feature type="compositionally biased region" description="Basic and acidic residues" evidence="1">
    <location>
        <begin position="1"/>
        <end position="12"/>
    </location>
</feature>
<gene>
    <name evidence="2" type="ORF">HBA54_27230</name>
</gene>
<comment type="caution">
    <text evidence="2">The sequence shown here is derived from an EMBL/GenBank/DDBJ whole genome shotgun (WGS) entry which is preliminary data.</text>
</comment>
<proteinExistence type="predicted"/>
<evidence type="ECO:0000313" key="3">
    <source>
        <dbReference type="Proteomes" id="UP000761264"/>
    </source>
</evidence>